<keyword evidence="3" id="KW-1185">Reference proteome</keyword>
<sequence>MELEVALTGDGGPLGQPEQGRKTNSDDELASEIFGVACGEVLAKGKHGGVVSGLQLQVFGQDVQEGAGRVGTLAGEAGTWREVQSCVCECDPALARDAQSAL</sequence>
<reference evidence="2 3" key="1">
    <citation type="submission" date="2016-08" db="EMBL/GenBank/DDBJ databases">
        <title>Whole genome shotgun sequence of Pichia membranifaciens KS47-1.</title>
        <authorList>
            <person name="Konishi M."/>
            <person name="Ishida M."/>
            <person name="Arakawa T."/>
            <person name="Kato Y."/>
            <person name="Horiuchi J."/>
        </authorList>
    </citation>
    <scope>NUCLEOTIDE SEQUENCE [LARGE SCALE GENOMIC DNA]</scope>
    <source>
        <strain evidence="2 3">KS47-1</strain>
    </source>
</reference>
<dbReference type="AlphaFoldDB" id="A0A1Q2YID4"/>
<feature type="region of interest" description="Disordered" evidence="1">
    <location>
        <begin position="1"/>
        <end position="26"/>
    </location>
</feature>
<comment type="caution">
    <text evidence="2">The sequence shown here is derived from an EMBL/GenBank/DDBJ whole genome shotgun (WGS) entry which is preliminary data.</text>
</comment>
<protein>
    <submittedName>
        <fullName evidence="2">Uncharacterized protein</fullName>
    </submittedName>
</protein>
<evidence type="ECO:0000256" key="1">
    <source>
        <dbReference type="SAM" id="MobiDB-lite"/>
    </source>
</evidence>
<evidence type="ECO:0000313" key="3">
    <source>
        <dbReference type="Proteomes" id="UP000186136"/>
    </source>
</evidence>
<name>A0A1Q2YID4_9ASCO</name>
<evidence type="ECO:0000313" key="2">
    <source>
        <dbReference type="EMBL" id="GAV29309.1"/>
    </source>
</evidence>
<proteinExistence type="predicted"/>
<dbReference type="Proteomes" id="UP000186136">
    <property type="component" value="Unassembled WGS sequence"/>
</dbReference>
<accession>A0A1Q2YID4</accession>
<dbReference type="EMBL" id="BDGI01000110">
    <property type="protein sequence ID" value="GAV29309.1"/>
    <property type="molecule type" value="Genomic_DNA"/>
</dbReference>
<gene>
    <name evidence="2" type="ORF">PMKS-002791</name>
</gene>
<organism evidence="2 3">
    <name type="scientific">Pichia membranifaciens</name>
    <dbReference type="NCBI Taxonomy" id="4926"/>
    <lineage>
        <taxon>Eukaryota</taxon>
        <taxon>Fungi</taxon>
        <taxon>Dikarya</taxon>
        <taxon>Ascomycota</taxon>
        <taxon>Saccharomycotina</taxon>
        <taxon>Pichiomycetes</taxon>
        <taxon>Pichiales</taxon>
        <taxon>Pichiaceae</taxon>
        <taxon>Pichia</taxon>
    </lineage>
</organism>